<dbReference type="SUPFAM" id="SSF56784">
    <property type="entry name" value="HAD-like"/>
    <property type="match status" value="1"/>
</dbReference>
<dbReference type="InParanoid" id="A0A401GRY9"/>
<evidence type="ECO:0000313" key="3">
    <source>
        <dbReference type="Proteomes" id="UP000287166"/>
    </source>
</evidence>
<dbReference type="NCBIfam" id="TIGR01493">
    <property type="entry name" value="HAD-SF-IA-v2"/>
    <property type="match status" value="1"/>
</dbReference>
<dbReference type="Proteomes" id="UP000287166">
    <property type="component" value="Unassembled WGS sequence"/>
</dbReference>
<keyword evidence="1" id="KW-0378">Hydrolase</keyword>
<dbReference type="RefSeq" id="XP_027615842.1">
    <property type="nucleotide sequence ID" value="XM_027760041.1"/>
</dbReference>
<reference evidence="2 3" key="1">
    <citation type="journal article" date="2018" name="Sci. Rep.">
        <title>Genome sequence of the cauliflower mushroom Sparassis crispa (Hanabiratake) and its association with beneficial usage.</title>
        <authorList>
            <person name="Kiyama R."/>
            <person name="Furutani Y."/>
            <person name="Kawaguchi K."/>
            <person name="Nakanishi T."/>
        </authorList>
    </citation>
    <scope>NUCLEOTIDE SEQUENCE [LARGE SCALE GENOMIC DNA]</scope>
</reference>
<dbReference type="InterPro" id="IPR023214">
    <property type="entry name" value="HAD_sf"/>
</dbReference>
<dbReference type="PANTHER" id="PTHR43316:SF3">
    <property type="entry name" value="HALOACID DEHALOGENASE, TYPE II (AFU_ORTHOLOGUE AFUA_2G07750)-RELATED"/>
    <property type="match status" value="1"/>
</dbReference>
<dbReference type="STRING" id="139825.A0A401GRY9"/>
<dbReference type="Gene3D" id="3.40.50.1000">
    <property type="entry name" value="HAD superfamily/HAD-like"/>
    <property type="match status" value="1"/>
</dbReference>
<comment type="caution">
    <text evidence="2">The sequence shown here is derived from an EMBL/GenBank/DDBJ whole genome shotgun (WGS) entry which is preliminary data.</text>
</comment>
<proteinExistence type="predicted"/>
<organism evidence="2 3">
    <name type="scientific">Sparassis crispa</name>
    <dbReference type="NCBI Taxonomy" id="139825"/>
    <lineage>
        <taxon>Eukaryota</taxon>
        <taxon>Fungi</taxon>
        <taxon>Dikarya</taxon>
        <taxon>Basidiomycota</taxon>
        <taxon>Agaricomycotina</taxon>
        <taxon>Agaricomycetes</taxon>
        <taxon>Polyporales</taxon>
        <taxon>Sparassidaceae</taxon>
        <taxon>Sparassis</taxon>
    </lineage>
</organism>
<sequence length="219" mass="24288">MQQHPVPPPLDSSDLITLASDWRAGFFDAIFESFDAGEESPDIDVVHARVLDKLLQDRDVGTDVWDAAVREHLVRSWHVQAAWPDSIQGLTRLKDPCVVVVLANGTTRLQLDIIRSARLPFDTLFSSQLLQATKPNPAIYLKALDLMALHPEQTAMVAAHAYDLRAAAKIGMKTVYVQRSTEDPNEDMEAIRAEVDLFISGLDEGEGLLELAALMNFNI</sequence>
<dbReference type="InterPro" id="IPR023198">
    <property type="entry name" value="PGP-like_dom2"/>
</dbReference>
<dbReference type="GO" id="GO:0016791">
    <property type="term" value="F:phosphatase activity"/>
    <property type="evidence" value="ECO:0007669"/>
    <property type="project" value="UniProtKB-ARBA"/>
</dbReference>
<dbReference type="GeneID" id="38781846"/>
<accession>A0A401GRY9</accession>
<dbReference type="EMBL" id="BFAD01000007">
    <property type="protein sequence ID" value="GBE84929.1"/>
    <property type="molecule type" value="Genomic_DNA"/>
</dbReference>
<dbReference type="InterPro" id="IPR051540">
    <property type="entry name" value="S-2-haloacid_dehalogenase"/>
</dbReference>
<dbReference type="Pfam" id="PF00702">
    <property type="entry name" value="Hydrolase"/>
    <property type="match status" value="1"/>
</dbReference>
<dbReference type="PRINTS" id="PR00413">
    <property type="entry name" value="HADHALOGNASE"/>
</dbReference>
<evidence type="ECO:0000313" key="2">
    <source>
        <dbReference type="EMBL" id="GBE84929.1"/>
    </source>
</evidence>
<dbReference type="Gene3D" id="1.10.150.240">
    <property type="entry name" value="Putative phosphatase, domain 2"/>
    <property type="match status" value="1"/>
</dbReference>
<keyword evidence="3" id="KW-1185">Reference proteome</keyword>
<dbReference type="OrthoDB" id="2363873at2759"/>
<dbReference type="InterPro" id="IPR006439">
    <property type="entry name" value="HAD-SF_hydro_IA"/>
</dbReference>
<evidence type="ECO:0000256" key="1">
    <source>
        <dbReference type="ARBA" id="ARBA00022801"/>
    </source>
</evidence>
<dbReference type="InterPro" id="IPR036412">
    <property type="entry name" value="HAD-like_sf"/>
</dbReference>
<dbReference type="AlphaFoldDB" id="A0A401GRY9"/>
<name>A0A401GRY9_9APHY</name>
<protein>
    <submittedName>
        <fullName evidence="2">Haloacid dehalogenase</fullName>
    </submittedName>
</protein>
<dbReference type="PANTHER" id="PTHR43316">
    <property type="entry name" value="HYDROLASE, HALOACID DELAHOGENASE-RELATED"/>
    <property type="match status" value="1"/>
</dbReference>
<gene>
    <name evidence="2" type="ORF">SCP_0701110</name>
</gene>